<dbReference type="Gene3D" id="3.40.50.2300">
    <property type="match status" value="2"/>
</dbReference>
<name>A0AAW7R018_9GAMM</name>
<evidence type="ECO:0000313" key="4">
    <source>
        <dbReference type="EMBL" id="MDN7124322.1"/>
    </source>
</evidence>
<dbReference type="PANTHER" id="PTHR38038">
    <property type="entry name" value="PENICILLIN-BINDING PROTEIN ACTIVATOR LPOA"/>
    <property type="match status" value="1"/>
</dbReference>
<feature type="chain" id="PRO_5043925165" evidence="3">
    <location>
        <begin position="29"/>
        <end position="618"/>
    </location>
</feature>
<dbReference type="GO" id="GO:0009252">
    <property type="term" value="P:peptidoglycan biosynthetic process"/>
    <property type="evidence" value="ECO:0007669"/>
    <property type="project" value="TreeGrafter"/>
</dbReference>
<gene>
    <name evidence="4" type="ORF">J6I90_05460</name>
</gene>
<dbReference type="Proteomes" id="UP001169492">
    <property type="component" value="Unassembled WGS sequence"/>
</dbReference>
<dbReference type="InterPro" id="IPR007443">
    <property type="entry name" value="LpoA"/>
</dbReference>
<evidence type="ECO:0000256" key="2">
    <source>
        <dbReference type="SAM" id="MobiDB-lite"/>
    </source>
</evidence>
<evidence type="ECO:0000313" key="5">
    <source>
        <dbReference type="Proteomes" id="UP001169492"/>
    </source>
</evidence>
<evidence type="ECO:0000256" key="3">
    <source>
        <dbReference type="SAM" id="SignalP"/>
    </source>
</evidence>
<comment type="caution">
    <text evidence="4">The sequence shown here is derived from an EMBL/GenBank/DDBJ whole genome shotgun (WGS) entry which is preliminary data.</text>
</comment>
<sequence length="618" mass="68290">MSVKLVNLAIVPKKLVLCIVVCSLAACATPSRPTDDTTQSEPREPSLGEQTAAATAQSLDEILTALQQQPNQQAQWRYLLAQTERLQNGQQWQASAVLLSELERVAEQLSASQQQQLQLARLQWLASQGQPRDANDQLTQLLNATEQTATSQQARILRFARDLAAQLQHSQQAAQYQLELLALGQADTSAQQSWQYLSAATAPTQLTTRGEVARSWLALLMAAHQQADAIDSSAIQGWQLRHPEHPAAPVAERLRKQLQQAAEKHHALVLLPLSGPFAEQGQAVLDGMIMALEDQPAFSITVRDSNNFDYATLTEELQKEQADTLIGPLLKDAISAIDDAPLAAMGVRWVALNNVTELKAVQPDLWYALAPEMEIRQVAETLVERGVKHPLILAADSNRGKEAVQVFEDYFLAQQPNATVESGLYRTTDDMKAIVQQKLGVTASEARIWQVKITAGKILVDAEARSRADIDAIFLPGTIEQTRLLKPFIDVNIAPFMEPIPVFATSASHIRGDQLSENDLDNVRFTEIPWLLPNHPHYPRLGQLLQLRRHWNYNLARLAAFGHDSMLLTQRMDVMAALPGYQVSGLTGELTRQPAGIDRALAWARYDGHQIKPATATD</sequence>
<dbReference type="Pfam" id="PF04348">
    <property type="entry name" value="LppC"/>
    <property type="match status" value="1"/>
</dbReference>
<dbReference type="InterPro" id="IPR028082">
    <property type="entry name" value="Peripla_BP_I"/>
</dbReference>
<organism evidence="4 5">
    <name type="scientific">Pseudidiomarina terrestris</name>
    <dbReference type="NCBI Taxonomy" id="2820060"/>
    <lineage>
        <taxon>Bacteria</taxon>
        <taxon>Pseudomonadati</taxon>
        <taxon>Pseudomonadota</taxon>
        <taxon>Gammaproteobacteria</taxon>
        <taxon>Alteromonadales</taxon>
        <taxon>Idiomarinaceae</taxon>
        <taxon>Pseudidiomarina</taxon>
    </lineage>
</organism>
<feature type="region of interest" description="Disordered" evidence="2">
    <location>
        <begin position="30"/>
        <end position="49"/>
    </location>
</feature>
<reference evidence="4 5" key="1">
    <citation type="submission" date="2021-03" db="EMBL/GenBank/DDBJ databases">
        <title>Pseudidiomarina terrestris, a new bacterium isolated from saline soil.</title>
        <authorList>
            <person name="Galisteo C."/>
            <person name="De La Haba R."/>
            <person name="Sanchez-Porro C."/>
            <person name="Ventosa A."/>
        </authorList>
    </citation>
    <scope>NUCLEOTIDE SEQUENCE [LARGE SCALE GENOMIC DNA]</scope>
    <source>
        <strain evidence="4 5">1APP75-32.1</strain>
    </source>
</reference>
<dbReference type="RefSeq" id="WP_301774342.1">
    <property type="nucleotide sequence ID" value="NZ_JAGGJB010000003.1"/>
</dbReference>
<dbReference type="PROSITE" id="PS51257">
    <property type="entry name" value="PROKAR_LIPOPROTEIN"/>
    <property type="match status" value="1"/>
</dbReference>
<proteinExistence type="predicted"/>
<dbReference type="GO" id="GO:0031241">
    <property type="term" value="C:periplasmic side of cell outer membrane"/>
    <property type="evidence" value="ECO:0007669"/>
    <property type="project" value="TreeGrafter"/>
</dbReference>
<accession>A0AAW7R018</accession>
<dbReference type="SUPFAM" id="SSF53822">
    <property type="entry name" value="Periplasmic binding protein-like I"/>
    <property type="match status" value="1"/>
</dbReference>
<keyword evidence="1" id="KW-0472">Membrane</keyword>
<dbReference type="CDD" id="cd06339">
    <property type="entry name" value="PBP1_YraM_LppC_lipoprotein-like"/>
    <property type="match status" value="1"/>
</dbReference>
<evidence type="ECO:0000256" key="1">
    <source>
        <dbReference type="ARBA" id="ARBA00023136"/>
    </source>
</evidence>
<feature type="signal peptide" evidence="3">
    <location>
        <begin position="1"/>
        <end position="28"/>
    </location>
</feature>
<protein>
    <submittedName>
        <fullName evidence="4">Penicillin-binding protein activator</fullName>
    </submittedName>
</protein>
<dbReference type="GO" id="GO:0030234">
    <property type="term" value="F:enzyme regulator activity"/>
    <property type="evidence" value="ECO:0007669"/>
    <property type="project" value="TreeGrafter"/>
</dbReference>
<keyword evidence="3" id="KW-0732">Signal</keyword>
<dbReference type="PANTHER" id="PTHR38038:SF1">
    <property type="entry name" value="PENICILLIN-BINDING PROTEIN ACTIVATOR LPOA"/>
    <property type="match status" value="1"/>
</dbReference>
<dbReference type="AlphaFoldDB" id="A0AAW7R018"/>
<dbReference type="EMBL" id="JAGGJB010000003">
    <property type="protein sequence ID" value="MDN7124322.1"/>
    <property type="molecule type" value="Genomic_DNA"/>
</dbReference>